<dbReference type="RefSeq" id="WP_387346134.1">
    <property type="nucleotide sequence ID" value="NZ_JBIAXI010000024.1"/>
</dbReference>
<comment type="caution">
    <text evidence="1">The sequence shown here is derived from an EMBL/GenBank/DDBJ whole genome shotgun (WGS) entry which is preliminary data.</text>
</comment>
<dbReference type="Proteomes" id="UP001602119">
    <property type="component" value="Unassembled WGS sequence"/>
</dbReference>
<dbReference type="InterPro" id="IPR023214">
    <property type="entry name" value="HAD_sf"/>
</dbReference>
<proteinExistence type="predicted"/>
<dbReference type="Gene3D" id="3.40.50.1000">
    <property type="entry name" value="HAD superfamily/HAD-like"/>
    <property type="match status" value="1"/>
</dbReference>
<evidence type="ECO:0000313" key="1">
    <source>
        <dbReference type="EMBL" id="MFF4777630.1"/>
    </source>
</evidence>
<dbReference type="EMBL" id="JBIAXI010000024">
    <property type="protein sequence ID" value="MFF4777630.1"/>
    <property type="molecule type" value="Genomic_DNA"/>
</dbReference>
<evidence type="ECO:0000313" key="2">
    <source>
        <dbReference type="Proteomes" id="UP001602119"/>
    </source>
</evidence>
<dbReference type="SUPFAM" id="SSF56784">
    <property type="entry name" value="HAD-like"/>
    <property type="match status" value="1"/>
</dbReference>
<reference evidence="1 2" key="1">
    <citation type="submission" date="2024-10" db="EMBL/GenBank/DDBJ databases">
        <title>The Natural Products Discovery Center: Release of the First 8490 Sequenced Strains for Exploring Actinobacteria Biosynthetic Diversity.</title>
        <authorList>
            <person name="Kalkreuter E."/>
            <person name="Kautsar S.A."/>
            <person name="Yang D."/>
            <person name="Bader C.D."/>
            <person name="Teijaro C.N."/>
            <person name="Fluegel L."/>
            <person name="Davis C.M."/>
            <person name="Simpson J.R."/>
            <person name="Lauterbach L."/>
            <person name="Steele A.D."/>
            <person name="Gui C."/>
            <person name="Meng S."/>
            <person name="Li G."/>
            <person name="Viehrig K."/>
            <person name="Ye F."/>
            <person name="Su P."/>
            <person name="Kiefer A.F."/>
            <person name="Nichols A."/>
            <person name="Cepeda A.J."/>
            <person name="Yan W."/>
            <person name="Fan B."/>
            <person name="Jiang Y."/>
            <person name="Adhikari A."/>
            <person name="Zheng C.-J."/>
            <person name="Schuster L."/>
            <person name="Cowan T.M."/>
            <person name="Smanski M.J."/>
            <person name="Chevrette M.G."/>
            <person name="De Carvalho L.P.S."/>
            <person name="Shen B."/>
        </authorList>
    </citation>
    <scope>NUCLEOTIDE SEQUENCE [LARGE SCALE GENOMIC DNA]</scope>
    <source>
        <strain evidence="1 2">NPDC001281</strain>
    </source>
</reference>
<organism evidence="1 2">
    <name type="scientific">Microtetraspora fusca</name>
    <dbReference type="NCBI Taxonomy" id="1997"/>
    <lineage>
        <taxon>Bacteria</taxon>
        <taxon>Bacillati</taxon>
        <taxon>Actinomycetota</taxon>
        <taxon>Actinomycetes</taxon>
        <taxon>Streptosporangiales</taxon>
        <taxon>Streptosporangiaceae</taxon>
        <taxon>Microtetraspora</taxon>
    </lineage>
</organism>
<gene>
    <name evidence="1" type="ORF">ACFY05_32865</name>
</gene>
<dbReference type="InterPro" id="IPR036412">
    <property type="entry name" value="HAD-like_sf"/>
</dbReference>
<protein>
    <submittedName>
        <fullName evidence="1">Uncharacterized protein</fullName>
    </submittedName>
</protein>
<keyword evidence="2" id="KW-1185">Reference proteome</keyword>
<accession>A0ABW6VET9</accession>
<name>A0ABW6VET9_MICFU</name>
<sequence length="191" mass="21357">MKTIAVDFDRVLHSYERGWHDGTIYGTLVPGADEALRTLMAKHAVYVLTTRRPLGDVARWICWATGIPTAVMSDTPEREPWPYVVQRRRFWDVPHILLVTDRKLPFVALIDDRAIPFTGCWPQALAALNDLIARKDTAMTDPAQRLARIAALCDDTDLTAEQKVEAIQAAVTGLADLEHRAPRSAGDLETK</sequence>